<dbReference type="PANTHER" id="PTHR33067:SF35">
    <property type="entry name" value="ASPARTIC PEPTIDASE DDI1-TYPE DOMAIN-CONTAINING PROTEIN"/>
    <property type="match status" value="1"/>
</dbReference>
<reference evidence="2" key="1">
    <citation type="submission" date="2025-08" db="UniProtKB">
        <authorList>
            <consortium name="RefSeq"/>
        </authorList>
    </citation>
    <scope>IDENTIFICATION</scope>
</reference>
<dbReference type="AlphaFoldDB" id="A0AB40BHW8"/>
<evidence type="ECO:0000313" key="1">
    <source>
        <dbReference type="Proteomes" id="UP001515500"/>
    </source>
</evidence>
<organism evidence="1 2">
    <name type="scientific">Dioscorea cayennensis subsp. rotundata</name>
    <name type="common">White Guinea yam</name>
    <name type="synonym">Dioscorea rotundata</name>
    <dbReference type="NCBI Taxonomy" id="55577"/>
    <lineage>
        <taxon>Eukaryota</taxon>
        <taxon>Viridiplantae</taxon>
        <taxon>Streptophyta</taxon>
        <taxon>Embryophyta</taxon>
        <taxon>Tracheophyta</taxon>
        <taxon>Spermatophyta</taxon>
        <taxon>Magnoliopsida</taxon>
        <taxon>Liliopsida</taxon>
        <taxon>Dioscoreales</taxon>
        <taxon>Dioscoreaceae</taxon>
        <taxon>Dioscorea</taxon>
    </lineage>
</organism>
<sequence>MIRNTNATVWNLEHHMAQMSKLIEERLLGSLPRNTEINPKESLKGVSLRSGKQLSNFIEKEAEREVVEPSNIVDLEAPIEVKEKIVEQGKEKSDPLVYQPKLPYTVKVKKDQQDEQCKKFLYMFKTLHINVPFVEALAQMLRYAKFLKKLLTNKRKLEDVSLVILSEECSALITNSLPNKEKDPRGFIIPCTIEGLIDEKELADLGASINLTPYKIFQKLGLGEPKSTPMMLQLVDRSIRQPRGDR</sequence>
<dbReference type="GeneID" id="120263114"/>
<dbReference type="InterPro" id="IPR021109">
    <property type="entry name" value="Peptidase_aspartic_dom_sf"/>
</dbReference>
<protein>
    <submittedName>
        <fullName evidence="2">Uncharacterized protein LOC120263114</fullName>
    </submittedName>
</protein>
<dbReference type="Gene3D" id="2.40.70.10">
    <property type="entry name" value="Acid Proteases"/>
    <property type="match status" value="1"/>
</dbReference>
<keyword evidence="1" id="KW-1185">Reference proteome</keyword>
<proteinExistence type="predicted"/>
<dbReference type="Proteomes" id="UP001515500">
    <property type="component" value="Chromosome 6"/>
</dbReference>
<name>A0AB40BHW8_DIOCR</name>
<dbReference type="PANTHER" id="PTHR33067">
    <property type="entry name" value="RNA-DIRECTED DNA POLYMERASE-RELATED"/>
    <property type="match status" value="1"/>
</dbReference>
<accession>A0AB40BHW8</accession>
<evidence type="ECO:0000313" key="2">
    <source>
        <dbReference type="RefSeq" id="XP_039126953.1"/>
    </source>
</evidence>
<dbReference type="RefSeq" id="XP_039126953.1">
    <property type="nucleotide sequence ID" value="XM_039271019.1"/>
</dbReference>
<gene>
    <name evidence="2" type="primary">LOC120263114</name>
</gene>